<accession>A0A8K0CNZ0</accession>
<keyword evidence="10 13" id="KW-0408">Iron</keyword>
<dbReference type="PANTHER" id="PTHR24292:SF54">
    <property type="entry name" value="CYP9F3-RELATED"/>
    <property type="match status" value="1"/>
</dbReference>
<evidence type="ECO:0000256" key="3">
    <source>
        <dbReference type="ARBA" id="ARBA00004406"/>
    </source>
</evidence>
<evidence type="ECO:0000256" key="4">
    <source>
        <dbReference type="ARBA" id="ARBA00010617"/>
    </source>
</evidence>
<proteinExistence type="inferred from homology"/>
<dbReference type="GO" id="GO:0005789">
    <property type="term" value="C:endoplasmic reticulum membrane"/>
    <property type="evidence" value="ECO:0007669"/>
    <property type="project" value="UniProtKB-SubCell"/>
</dbReference>
<reference evidence="15" key="1">
    <citation type="submission" date="2019-08" db="EMBL/GenBank/DDBJ databases">
        <title>The genome of the North American firefly Photinus pyralis.</title>
        <authorList>
            <consortium name="Photinus pyralis genome working group"/>
            <person name="Fallon T.R."/>
            <person name="Sander Lower S.E."/>
            <person name="Weng J.-K."/>
        </authorList>
    </citation>
    <scope>NUCLEOTIDE SEQUENCE</scope>
    <source>
        <strain evidence="15">TRF0915ILg1</strain>
        <tissue evidence="15">Whole body</tissue>
    </source>
</reference>
<dbReference type="SUPFAM" id="SSF48264">
    <property type="entry name" value="Cytochrome P450"/>
    <property type="match status" value="1"/>
</dbReference>
<dbReference type="PRINTS" id="PR00463">
    <property type="entry name" value="EP450I"/>
</dbReference>
<comment type="subcellular location">
    <subcellularLocation>
        <location evidence="3">Endoplasmic reticulum membrane</location>
        <topology evidence="3">Peripheral membrane protein</topology>
    </subcellularLocation>
    <subcellularLocation>
        <location evidence="2">Microsome membrane</location>
        <topology evidence="2">Peripheral membrane protein</topology>
    </subcellularLocation>
</comment>
<keyword evidence="7" id="KW-0256">Endoplasmic reticulum</keyword>
<dbReference type="InterPro" id="IPR002401">
    <property type="entry name" value="Cyt_P450_E_grp-I"/>
</dbReference>
<keyword evidence="8" id="KW-0492">Microsome</keyword>
<dbReference type="EMBL" id="VTPC01071104">
    <property type="protein sequence ID" value="KAF2889071.1"/>
    <property type="molecule type" value="Genomic_DNA"/>
</dbReference>
<evidence type="ECO:0000256" key="14">
    <source>
        <dbReference type="RuleBase" id="RU000461"/>
    </source>
</evidence>
<keyword evidence="12" id="KW-0472">Membrane</keyword>
<keyword evidence="5 13" id="KW-0349">Heme</keyword>
<dbReference type="AlphaFoldDB" id="A0A8K0CNZ0"/>
<evidence type="ECO:0008006" key="17">
    <source>
        <dbReference type="Google" id="ProtNLM"/>
    </source>
</evidence>
<dbReference type="Pfam" id="PF00067">
    <property type="entry name" value="p450"/>
    <property type="match status" value="1"/>
</dbReference>
<evidence type="ECO:0000256" key="10">
    <source>
        <dbReference type="ARBA" id="ARBA00023004"/>
    </source>
</evidence>
<evidence type="ECO:0000256" key="11">
    <source>
        <dbReference type="ARBA" id="ARBA00023033"/>
    </source>
</evidence>
<dbReference type="GO" id="GO:0020037">
    <property type="term" value="F:heme binding"/>
    <property type="evidence" value="ECO:0007669"/>
    <property type="project" value="InterPro"/>
</dbReference>
<dbReference type="InterPro" id="IPR001128">
    <property type="entry name" value="Cyt_P450"/>
</dbReference>
<evidence type="ECO:0000256" key="13">
    <source>
        <dbReference type="PIRSR" id="PIRSR602401-1"/>
    </source>
</evidence>
<evidence type="ECO:0000256" key="9">
    <source>
        <dbReference type="ARBA" id="ARBA00023002"/>
    </source>
</evidence>
<dbReference type="InterPro" id="IPR050476">
    <property type="entry name" value="Insect_CytP450_Detox"/>
</dbReference>
<dbReference type="InterPro" id="IPR017972">
    <property type="entry name" value="Cyt_P450_CS"/>
</dbReference>
<evidence type="ECO:0000313" key="15">
    <source>
        <dbReference type="EMBL" id="KAF2889071.1"/>
    </source>
</evidence>
<evidence type="ECO:0000256" key="7">
    <source>
        <dbReference type="ARBA" id="ARBA00022824"/>
    </source>
</evidence>
<comment type="cofactor">
    <cofactor evidence="1 13">
        <name>heme</name>
        <dbReference type="ChEBI" id="CHEBI:30413"/>
    </cofactor>
</comment>
<evidence type="ECO:0000256" key="5">
    <source>
        <dbReference type="ARBA" id="ARBA00022617"/>
    </source>
</evidence>
<dbReference type="PROSITE" id="PS00086">
    <property type="entry name" value="CYTOCHROME_P450"/>
    <property type="match status" value="1"/>
</dbReference>
<evidence type="ECO:0000256" key="8">
    <source>
        <dbReference type="ARBA" id="ARBA00022848"/>
    </source>
</evidence>
<evidence type="ECO:0000313" key="16">
    <source>
        <dbReference type="Proteomes" id="UP000801492"/>
    </source>
</evidence>
<keyword evidence="6 13" id="KW-0479">Metal-binding</keyword>
<keyword evidence="11 14" id="KW-0503">Monooxygenase</keyword>
<keyword evidence="16" id="KW-1185">Reference proteome</keyword>
<dbReference type="GO" id="GO:0016705">
    <property type="term" value="F:oxidoreductase activity, acting on paired donors, with incorporation or reduction of molecular oxygen"/>
    <property type="evidence" value="ECO:0007669"/>
    <property type="project" value="InterPro"/>
</dbReference>
<evidence type="ECO:0000256" key="2">
    <source>
        <dbReference type="ARBA" id="ARBA00004174"/>
    </source>
</evidence>
<evidence type="ECO:0000256" key="12">
    <source>
        <dbReference type="ARBA" id="ARBA00023136"/>
    </source>
</evidence>
<feature type="binding site" description="axial binding residue" evidence="13">
    <location>
        <position position="404"/>
    </location>
    <ligand>
        <name>heme</name>
        <dbReference type="ChEBI" id="CHEBI:30413"/>
    </ligand>
    <ligandPart>
        <name>Fe</name>
        <dbReference type="ChEBI" id="CHEBI:18248"/>
    </ligandPart>
</feature>
<dbReference type="InterPro" id="IPR036396">
    <property type="entry name" value="Cyt_P450_sf"/>
</dbReference>
<dbReference type="OrthoDB" id="2789670at2759"/>
<dbReference type="PRINTS" id="PR00385">
    <property type="entry name" value="P450"/>
</dbReference>
<organism evidence="15 16">
    <name type="scientific">Ignelater luminosus</name>
    <name type="common">Cucubano</name>
    <name type="synonym">Pyrophorus luminosus</name>
    <dbReference type="NCBI Taxonomy" id="2038154"/>
    <lineage>
        <taxon>Eukaryota</taxon>
        <taxon>Metazoa</taxon>
        <taxon>Ecdysozoa</taxon>
        <taxon>Arthropoda</taxon>
        <taxon>Hexapoda</taxon>
        <taxon>Insecta</taxon>
        <taxon>Pterygota</taxon>
        <taxon>Neoptera</taxon>
        <taxon>Endopterygota</taxon>
        <taxon>Coleoptera</taxon>
        <taxon>Polyphaga</taxon>
        <taxon>Elateriformia</taxon>
        <taxon>Elateroidea</taxon>
        <taxon>Elateridae</taxon>
        <taxon>Agrypninae</taxon>
        <taxon>Pyrophorini</taxon>
        <taxon>Ignelater</taxon>
    </lineage>
</organism>
<evidence type="ECO:0000256" key="6">
    <source>
        <dbReference type="ARBA" id="ARBA00022723"/>
    </source>
</evidence>
<dbReference type="GO" id="GO:0004497">
    <property type="term" value="F:monooxygenase activity"/>
    <property type="evidence" value="ECO:0007669"/>
    <property type="project" value="UniProtKB-KW"/>
</dbReference>
<dbReference type="PANTHER" id="PTHR24292">
    <property type="entry name" value="CYTOCHROME P450"/>
    <property type="match status" value="1"/>
</dbReference>
<dbReference type="Proteomes" id="UP000801492">
    <property type="component" value="Unassembled WGS sequence"/>
</dbReference>
<dbReference type="FunFam" id="1.10.630.10:FF:000042">
    <property type="entry name" value="Cytochrome P450"/>
    <property type="match status" value="1"/>
</dbReference>
<sequence length="459" mass="52327">YVGIYSHGSPRLLLRDPELIKQITVKESNTFNAHTSFASEKVDPLWAKNLAALKGERWHDMRSTLTPAFTGSKLRMMFELMKECAENLTNYFLKQEGTVTVELKDVFTRFANDVIGTAAFGVTCNSFENRENEFYLKGQELSKTFIGINAIKFLFYIKIPKVMEILKVPVFPKSVSTFFRGLIQDTLKVRREKGIIRPDMVHLLMEAKQGRLEYIESDKAEDSGFAVTEDYKLKKSQKDRKPVLTDEDIVSQALVFFSGGFDTTSTLMTFVSYELAANQEVQQKLREEVDAMLIENRGRLTYENVMKMKYLDMVVSETLRKWPPIAGTDRVSCRPFTIEPELSGETSVLLESGTSVAVPIFQIHKDPQYYPDPEKFDPERFNDENENNIKPFTYSPFGVGARSCIGSRFALLECKLIITQIISKFEIIPVAQTQIPVEGYHDGFALITKRGAWVGLKPR</sequence>
<dbReference type="GO" id="GO:0005506">
    <property type="term" value="F:iron ion binding"/>
    <property type="evidence" value="ECO:0007669"/>
    <property type="project" value="InterPro"/>
</dbReference>
<keyword evidence="9 14" id="KW-0560">Oxidoreductase</keyword>
<comment type="similarity">
    <text evidence="4 14">Belongs to the cytochrome P450 family.</text>
</comment>
<comment type="caution">
    <text evidence="15">The sequence shown here is derived from an EMBL/GenBank/DDBJ whole genome shotgun (WGS) entry which is preliminary data.</text>
</comment>
<name>A0A8K0CNZ0_IGNLU</name>
<dbReference type="CDD" id="cd11056">
    <property type="entry name" value="CYP6-like"/>
    <property type="match status" value="1"/>
</dbReference>
<gene>
    <name evidence="15" type="ORF">ILUMI_17102</name>
</gene>
<protein>
    <recommendedName>
        <fullName evidence="17">Cytochrome P450 monooxygenase</fullName>
    </recommendedName>
</protein>
<evidence type="ECO:0000256" key="1">
    <source>
        <dbReference type="ARBA" id="ARBA00001971"/>
    </source>
</evidence>
<feature type="non-terminal residue" evidence="15">
    <location>
        <position position="1"/>
    </location>
</feature>
<dbReference type="Gene3D" id="1.10.630.10">
    <property type="entry name" value="Cytochrome P450"/>
    <property type="match status" value="1"/>
</dbReference>